<protein>
    <submittedName>
        <fullName evidence="3">Uncharacterized protein</fullName>
    </submittedName>
</protein>
<feature type="compositionally biased region" description="Polar residues" evidence="1">
    <location>
        <begin position="73"/>
        <end position="85"/>
    </location>
</feature>
<sequence length="138" mass="15460">MSTSIVVAEKGLPRRTQRTEEGTGPYSTLAATALFRRLDAALPPKSKPSRSSRSPQKPAGGPLRNVQEMLKQENMSTLSRGGQSRTRLEAYGRLTRAGMSTWDVRLDEKVSRVQDMRAFSDSMWSSFHDWNTHYQSVG</sequence>
<organism evidence="3 4">
    <name type="scientific">Durusdinium trenchii</name>
    <dbReference type="NCBI Taxonomy" id="1381693"/>
    <lineage>
        <taxon>Eukaryota</taxon>
        <taxon>Sar</taxon>
        <taxon>Alveolata</taxon>
        <taxon>Dinophyceae</taxon>
        <taxon>Suessiales</taxon>
        <taxon>Symbiodiniaceae</taxon>
        <taxon>Durusdinium</taxon>
    </lineage>
</organism>
<feature type="region of interest" description="Disordered" evidence="1">
    <location>
        <begin position="1"/>
        <end position="87"/>
    </location>
</feature>
<dbReference type="EMBL" id="CAXAMM010002003">
    <property type="protein sequence ID" value="CAK8994375.1"/>
    <property type="molecule type" value="Genomic_DNA"/>
</dbReference>
<keyword evidence="4" id="KW-1185">Reference proteome</keyword>
<comment type="caution">
    <text evidence="3">The sequence shown here is derived from an EMBL/GenBank/DDBJ whole genome shotgun (WGS) entry which is preliminary data.</text>
</comment>
<proteinExistence type="predicted"/>
<reference evidence="3 4" key="1">
    <citation type="submission" date="2024-02" db="EMBL/GenBank/DDBJ databases">
        <authorList>
            <person name="Chen Y."/>
            <person name="Shah S."/>
            <person name="Dougan E. K."/>
            <person name="Thang M."/>
            <person name="Chan C."/>
        </authorList>
    </citation>
    <scope>NUCLEOTIDE SEQUENCE [LARGE SCALE GENOMIC DNA]</scope>
</reference>
<dbReference type="Proteomes" id="UP001642464">
    <property type="component" value="Unassembled WGS sequence"/>
</dbReference>
<dbReference type="EMBL" id="CAXAMM010002014">
    <property type="protein sequence ID" value="CAK8994404.1"/>
    <property type="molecule type" value="Genomic_DNA"/>
</dbReference>
<name>A0ABP0HY73_9DINO</name>
<evidence type="ECO:0000313" key="2">
    <source>
        <dbReference type="EMBL" id="CAK8994375.1"/>
    </source>
</evidence>
<feature type="compositionally biased region" description="Low complexity" evidence="1">
    <location>
        <begin position="49"/>
        <end position="58"/>
    </location>
</feature>
<accession>A0ABP0HY73</accession>
<evidence type="ECO:0000313" key="4">
    <source>
        <dbReference type="Proteomes" id="UP001642464"/>
    </source>
</evidence>
<gene>
    <name evidence="2" type="ORF">SCF082_LOCUS3915</name>
    <name evidence="3" type="ORF">SCF082_LOCUS3935</name>
</gene>
<evidence type="ECO:0000313" key="3">
    <source>
        <dbReference type="EMBL" id="CAK8994404.1"/>
    </source>
</evidence>
<evidence type="ECO:0000256" key="1">
    <source>
        <dbReference type="SAM" id="MobiDB-lite"/>
    </source>
</evidence>